<evidence type="ECO:0008006" key="3">
    <source>
        <dbReference type="Google" id="ProtNLM"/>
    </source>
</evidence>
<name>A0A2M9A8U9_9BACT</name>
<dbReference type="EMBL" id="PGEX01000001">
    <property type="protein sequence ID" value="PJJ42124.1"/>
    <property type="molecule type" value="Genomic_DNA"/>
</dbReference>
<evidence type="ECO:0000313" key="1">
    <source>
        <dbReference type="EMBL" id="PJJ42124.1"/>
    </source>
</evidence>
<dbReference type="OrthoDB" id="1080189at2"/>
<organism evidence="1 2">
    <name type="scientific">Hallerella succinigenes</name>
    <dbReference type="NCBI Taxonomy" id="1896222"/>
    <lineage>
        <taxon>Bacteria</taxon>
        <taxon>Pseudomonadati</taxon>
        <taxon>Fibrobacterota</taxon>
        <taxon>Fibrobacteria</taxon>
        <taxon>Fibrobacterales</taxon>
        <taxon>Fibrobacteraceae</taxon>
        <taxon>Hallerella</taxon>
    </lineage>
</organism>
<evidence type="ECO:0000313" key="2">
    <source>
        <dbReference type="Proteomes" id="UP000231134"/>
    </source>
</evidence>
<dbReference type="AlphaFoldDB" id="A0A2M9A8U9"/>
<dbReference type="Proteomes" id="UP000231134">
    <property type="component" value="Unassembled WGS sequence"/>
</dbReference>
<keyword evidence="2" id="KW-1185">Reference proteome</keyword>
<protein>
    <recommendedName>
        <fullName evidence="3">DUF3791 domain-containing protein</fullName>
    </recommendedName>
</protein>
<gene>
    <name evidence="1" type="ORF">BGX16_2141</name>
</gene>
<accession>A0A2M9A8U9</accession>
<reference evidence="1 2" key="1">
    <citation type="submission" date="2017-11" db="EMBL/GenBank/DDBJ databases">
        <title>Animal gut microbial communities from fecal samples from Wisconsin, USA.</title>
        <authorList>
            <person name="Neumann A."/>
        </authorList>
    </citation>
    <scope>NUCLEOTIDE SEQUENCE [LARGE SCALE GENOMIC DNA]</scope>
    <source>
        <strain evidence="1 2">UWS3</strain>
    </source>
</reference>
<proteinExistence type="predicted"/>
<dbReference type="RefSeq" id="WP_100426015.1">
    <property type="nucleotide sequence ID" value="NZ_JAXFBG010000081.1"/>
</dbReference>
<sequence>MTDASKQILKSAKCARVIACISDMFHVSLQEATDIYYESETADLIDDGVADLHCRSDKYLATEIWAEYTEKTRSEN</sequence>
<comment type="caution">
    <text evidence="1">The sequence shown here is derived from an EMBL/GenBank/DDBJ whole genome shotgun (WGS) entry which is preliminary data.</text>
</comment>